<dbReference type="InterPro" id="IPR005119">
    <property type="entry name" value="LysR_subst-bd"/>
</dbReference>
<evidence type="ECO:0000313" key="8">
    <source>
        <dbReference type="Proteomes" id="UP000092839"/>
    </source>
</evidence>
<proteinExistence type="inferred from homology"/>
<dbReference type="RefSeq" id="WP_065729738.1">
    <property type="nucleotide sequence ID" value="NZ_CP016428.1"/>
</dbReference>
<organism evidence="7 8">
    <name type="scientific">Bradyrhizobium icense</name>
    <dbReference type="NCBI Taxonomy" id="1274631"/>
    <lineage>
        <taxon>Bacteria</taxon>
        <taxon>Pseudomonadati</taxon>
        <taxon>Pseudomonadota</taxon>
        <taxon>Alphaproteobacteria</taxon>
        <taxon>Hyphomicrobiales</taxon>
        <taxon>Nitrobacteraceae</taxon>
        <taxon>Bradyrhizobium</taxon>
    </lineage>
</organism>
<keyword evidence="3" id="KW-0805">Transcription regulation</keyword>
<keyword evidence="4" id="KW-0238">DNA-binding</keyword>
<name>A0A1B1UIF1_9BRAD</name>
<evidence type="ECO:0000256" key="2">
    <source>
        <dbReference type="ARBA" id="ARBA00009437"/>
    </source>
</evidence>
<gene>
    <name evidence="7" type="ORF">LMTR13_22575</name>
</gene>
<evidence type="ECO:0000313" key="7">
    <source>
        <dbReference type="EMBL" id="ANW02534.1"/>
    </source>
</evidence>
<dbReference type="PANTHER" id="PTHR30537:SF5">
    <property type="entry name" value="HTH-TYPE TRANSCRIPTIONAL ACTIVATOR TTDR-RELATED"/>
    <property type="match status" value="1"/>
</dbReference>
<dbReference type="PANTHER" id="PTHR30537">
    <property type="entry name" value="HTH-TYPE TRANSCRIPTIONAL REGULATOR"/>
    <property type="match status" value="1"/>
</dbReference>
<dbReference type="InterPro" id="IPR036390">
    <property type="entry name" value="WH_DNA-bd_sf"/>
</dbReference>
<evidence type="ECO:0000256" key="3">
    <source>
        <dbReference type="ARBA" id="ARBA00023015"/>
    </source>
</evidence>
<dbReference type="OrthoDB" id="9786526at2"/>
<dbReference type="AlphaFoldDB" id="A0A1B1UIF1"/>
<keyword evidence="5" id="KW-0804">Transcription</keyword>
<keyword evidence="8" id="KW-1185">Reference proteome</keyword>
<evidence type="ECO:0000259" key="6">
    <source>
        <dbReference type="PROSITE" id="PS50931"/>
    </source>
</evidence>
<dbReference type="EMBL" id="CP016428">
    <property type="protein sequence ID" value="ANW02534.1"/>
    <property type="molecule type" value="Genomic_DNA"/>
</dbReference>
<dbReference type="Pfam" id="PF00126">
    <property type="entry name" value="HTH_1"/>
    <property type="match status" value="1"/>
</dbReference>
<comment type="similarity">
    <text evidence="2">Belongs to the LysR transcriptional regulatory family.</text>
</comment>
<dbReference type="SUPFAM" id="SSF53850">
    <property type="entry name" value="Periplasmic binding protein-like II"/>
    <property type="match status" value="1"/>
</dbReference>
<dbReference type="PROSITE" id="PS50931">
    <property type="entry name" value="HTH_LYSR"/>
    <property type="match status" value="1"/>
</dbReference>
<dbReference type="STRING" id="1274631.LMTR13_22575"/>
<evidence type="ECO:0000256" key="1">
    <source>
        <dbReference type="ARBA" id="ARBA00003502"/>
    </source>
</evidence>
<dbReference type="GO" id="GO:0043565">
    <property type="term" value="F:sequence-specific DNA binding"/>
    <property type="evidence" value="ECO:0007669"/>
    <property type="project" value="TreeGrafter"/>
</dbReference>
<dbReference type="GO" id="GO:0006351">
    <property type="term" value="P:DNA-templated transcription"/>
    <property type="evidence" value="ECO:0007669"/>
    <property type="project" value="TreeGrafter"/>
</dbReference>
<dbReference type="KEGG" id="bic:LMTR13_22575"/>
<protein>
    <submittedName>
        <fullName evidence="7">LysR family transcriptional regulator</fullName>
    </submittedName>
</protein>
<dbReference type="Proteomes" id="UP000092839">
    <property type="component" value="Chromosome"/>
</dbReference>
<evidence type="ECO:0000256" key="4">
    <source>
        <dbReference type="ARBA" id="ARBA00023125"/>
    </source>
</evidence>
<evidence type="ECO:0000256" key="5">
    <source>
        <dbReference type="ARBA" id="ARBA00023163"/>
    </source>
</evidence>
<dbReference type="Gene3D" id="1.10.10.10">
    <property type="entry name" value="Winged helix-like DNA-binding domain superfamily/Winged helix DNA-binding domain"/>
    <property type="match status" value="1"/>
</dbReference>
<dbReference type="CDD" id="cd08471">
    <property type="entry name" value="PBP2_CrgA_like_2"/>
    <property type="match status" value="1"/>
</dbReference>
<comment type="function">
    <text evidence="1">NodD regulates the expression of the nodABCFE genes which encode other nodulation proteins. NodD is also a negative regulator of its own expression. Binds flavonoids as inducers.</text>
</comment>
<feature type="domain" description="HTH lysR-type" evidence="6">
    <location>
        <begin position="1"/>
        <end position="59"/>
    </location>
</feature>
<dbReference type="Gene3D" id="3.40.190.290">
    <property type="match status" value="1"/>
</dbReference>
<reference evidence="7 8" key="1">
    <citation type="submission" date="2016-07" db="EMBL/GenBank/DDBJ databases">
        <title>Complete genome sequence of Bradyrhizobium icense LMTR 13T, a potential inoculant strain isolated from lima bean (Phaseolus lunatus) in Peru.</title>
        <authorList>
            <person name="Ormeno-Orrillo E."/>
            <person name="Duran D."/>
            <person name="Rogel M.A."/>
            <person name="Rey L."/>
            <person name="Imperial J."/>
            <person name="Ruiz-Argueso T."/>
            <person name="Martinez-Romero E."/>
        </authorList>
    </citation>
    <scope>NUCLEOTIDE SEQUENCE [LARGE SCALE GENOMIC DNA]</scope>
    <source>
        <strain evidence="7 8">LMTR 13</strain>
    </source>
</reference>
<dbReference type="GO" id="GO:0003700">
    <property type="term" value="F:DNA-binding transcription factor activity"/>
    <property type="evidence" value="ECO:0007669"/>
    <property type="project" value="InterPro"/>
</dbReference>
<dbReference type="Pfam" id="PF03466">
    <property type="entry name" value="LysR_substrate"/>
    <property type="match status" value="1"/>
</dbReference>
<sequence length="316" mass="34693">MDRLEGMSIVLAVAEAGSLSAAARRRKMPLATVSRKVSELEAHLRAKLFNRSSRALVPTDTGRSYIAAAKRILADVAEAERAASGEYATPRGELIVSAPFAFSRLHLVPVLAEFVATFPEVDVHLDLLDRPANLVEEHVDVALRIGMLADSSLIAIRIGEIRRMLCASPAYLKARGTPKSPDDLSKHDCISFVPLQSPTTWTFKGERNEIEHVVPVRSRLVLNNNLESTYEAARRGMGIATVFSYQVAEAVKSGELALLLQDFEPPPIPVSLVYPPNRFMPVKLRAFLDFALPRLKARIADLPKRAEPRGRAGRSG</sequence>
<dbReference type="SUPFAM" id="SSF46785">
    <property type="entry name" value="Winged helix' DNA-binding domain"/>
    <property type="match status" value="1"/>
</dbReference>
<dbReference type="InterPro" id="IPR058163">
    <property type="entry name" value="LysR-type_TF_proteobact-type"/>
</dbReference>
<dbReference type="InterPro" id="IPR000847">
    <property type="entry name" value="LysR_HTH_N"/>
</dbReference>
<accession>A0A1B1UIF1</accession>
<dbReference type="InterPro" id="IPR036388">
    <property type="entry name" value="WH-like_DNA-bd_sf"/>
</dbReference>